<dbReference type="PROSITE" id="PS50109">
    <property type="entry name" value="HIS_KIN"/>
    <property type="match status" value="1"/>
</dbReference>
<dbReference type="PANTHER" id="PTHR45339:SF1">
    <property type="entry name" value="HYBRID SIGNAL TRANSDUCTION HISTIDINE KINASE J"/>
    <property type="match status" value="1"/>
</dbReference>
<dbReference type="InterPro" id="IPR013767">
    <property type="entry name" value="PAS_fold"/>
</dbReference>
<dbReference type="CDD" id="cd00156">
    <property type="entry name" value="REC"/>
    <property type="match status" value="1"/>
</dbReference>
<dbReference type="CDD" id="cd16922">
    <property type="entry name" value="HATPase_EvgS-ArcB-TorS-like"/>
    <property type="match status" value="1"/>
</dbReference>
<keyword evidence="6" id="KW-0472">Membrane</keyword>
<evidence type="ECO:0000256" key="4">
    <source>
        <dbReference type="ARBA" id="ARBA00023012"/>
    </source>
</evidence>
<evidence type="ECO:0000256" key="3">
    <source>
        <dbReference type="ARBA" id="ARBA00022553"/>
    </source>
</evidence>
<dbReference type="PRINTS" id="PR00344">
    <property type="entry name" value="BCTRLSENSOR"/>
</dbReference>
<protein>
    <recommendedName>
        <fullName evidence="2">histidine kinase</fullName>
        <ecNumber evidence="2">2.7.13.3</ecNumber>
    </recommendedName>
</protein>
<dbReference type="SMART" id="SM00448">
    <property type="entry name" value="REC"/>
    <property type="match status" value="2"/>
</dbReference>
<dbReference type="InterPro" id="IPR036097">
    <property type="entry name" value="HisK_dim/P_sf"/>
</dbReference>
<dbReference type="EC" id="2.7.13.3" evidence="2"/>
<proteinExistence type="predicted"/>
<dbReference type="SMART" id="SM00091">
    <property type="entry name" value="PAS"/>
    <property type="match status" value="1"/>
</dbReference>
<dbReference type="PANTHER" id="PTHR45339">
    <property type="entry name" value="HYBRID SIGNAL TRANSDUCTION HISTIDINE KINASE J"/>
    <property type="match status" value="1"/>
</dbReference>
<dbReference type="InterPro" id="IPR005467">
    <property type="entry name" value="His_kinase_dom"/>
</dbReference>
<dbReference type="PROSITE" id="PS50112">
    <property type="entry name" value="PAS"/>
    <property type="match status" value="1"/>
</dbReference>
<dbReference type="PROSITE" id="PS50110">
    <property type="entry name" value="RESPONSE_REGULATORY"/>
    <property type="match status" value="2"/>
</dbReference>
<sequence length="930" mass="106506">MKKAIIIAIVSIVFLVLSNVYYYVDTFKNQVNVQKDILLKQSLIVGDQLNQYFKKTHTNISILVSETELRKLFRDKAESVEVQKRLELLFLSYSEHLISLKVKDVDGDVFELKKGLGNTFISSFSSDDVEEFITSQMYINPQGTKITYIQPLFNNTKVIGYMQFEMMLEAFFNSAFYNFNLEDFHFQWVMKPNGWVVYNTLHKNAFYPVLEGSAEYNKGNKWFHKIHTLHAGFEDVEVLTVFNRLEFSGNDYYLAFSMPMDVITSSIASNSFVLVAISLFVIILIIGVFSYSYKRHAEDERSLKKSEEALRQIIYYLPVGVVLLDSSKRIRQVNKAALKLFAFDDEDQLVGRKSSDEVLFENKKRLEKTTYSTQSNKYIFTNKDNEESVILHEQIVFYLLREEYSLQVFVEVSLLEKERKSEELANKAKSTFIANISHELRTPLNSMIGMTDIMMSSDLKQEDREMLNVVKRSADTLLLLINDILDFSKIEAGRFEIESIPFNMQNEVESCVNNFLPKAQARDLELTWTSSILLPSNYMGDLIRFRQVLNNLFSNAIKFTTIGKVHLSVKEVRGLNGSPAIAFTIKDTGIGIKQDKLNSIFKSFSQADESITRKYGGTGLGITISKELVNLMGGEIWAESPSGLSEDENYPGASFTFTLPFRTKGYTKDYNKSKITSFRQLRAFVITDDQIQVGTLVKNLTTLGIDYKLLSPSNDTIDVIRTDDTHHLMIVDHRPDFNGLEFLQEIYNHKLHKLMPVVIQSSDFEPSNTTVAKRLGADVYFRKPVNYQVLKDFIIKAFPNISNHAEIKEVRNLNVLVAEDNILNQRLARSLFKKIGQNIDVASNGVEALTKIRNKRYDIVFMDVMMPEMDGVAAMKQIKKETSECAIIAMTASVDEADKHIVLEAGMDDFIMKPTRLDDLSRMLDKWCNL</sequence>
<dbReference type="InterPro" id="IPR011006">
    <property type="entry name" value="CheY-like_superfamily"/>
</dbReference>
<dbReference type="SUPFAM" id="SSF55785">
    <property type="entry name" value="PYP-like sensor domain (PAS domain)"/>
    <property type="match status" value="1"/>
</dbReference>
<comment type="catalytic activity">
    <reaction evidence="1">
        <text>ATP + protein L-histidine = ADP + protein N-phospho-L-histidine.</text>
        <dbReference type="EC" id="2.7.13.3"/>
    </reaction>
</comment>
<keyword evidence="6" id="KW-1133">Transmembrane helix</keyword>
<name>A0ABS5JU28_9BACT</name>
<dbReference type="InterPro" id="IPR003594">
    <property type="entry name" value="HATPase_dom"/>
</dbReference>
<evidence type="ECO:0000313" key="10">
    <source>
        <dbReference type="EMBL" id="MBS2098392.1"/>
    </source>
</evidence>
<dbReference type="Gene3D" id="3.30.565.10">
    <property type="entry name" value="Histidine kinase-like ATPase, C-terminal domain"/>
    <property type="match status" value="1"/>
</dbReference>
<dbReference type="InterPro" id="IPR036890">
    <property type="entry name" value="HATPase_C_sf"/>
</dbReference>
<keyword evidence="3 5" id="KW-0597">Phosphoprotein</keyword>
<dbReference type="SUPFAM" id="SSF52172">
    <property type="entry name" value="CheY-like"/>
    <property type="match status" value="2"/>
</dbReference>
<evidence type="ECO:0000313" key="11">
    <source>
        <dbReference type="Proteomes" id="UP000708576"/>
    </source>
</evidence>
<evidence type="ECO:0000256" key="6">
    <source>
        <dbReference type="SAM" id="Phobius"/>
    </source>
</evidence>
<evidence type="ECO:0000259" key="8">
    <source>
        <dbReference type="PROSITE" id="PS50110"/>
    </source>
</evidence>
<evidence type="ECO:0000256" key="1">
    <source>
        <dbReference type="ARBA" id="ARBA00000085"/>
    </source>
</evidence>
<organism evidence="10 11">
    <name type="scientific">Carboxylicivirga linearis</name>
    <dbReference type="NCBI Taxonomy" id="1628157"/>
    <lineage>
        <taxon>Bacteria</taxon>
        <taxon>Pseudomonadati</taxon>
        <taxon>Bacteroidota</taxon>
        <taxon>Bacteroidia</taxon>
        <taxon>Marinilabiliales</taxon>
        <taxon>Marinilabiliaceae</taxon>
        <taxon>Carboxylicivirga</taxon>
    </lineage>
</organism>
<keyword evidence="4" id="KW-0902">Two-component regulatory system</keyword>
<gene>
    <name evidence="10" type="ORF">KEM10_08885</name>
</gene>
<dbReference type="Gene3D" id="3.40.50.2300">
    <property type="match status" value="2"/>
</dbReference>
<evidence type="ECO:0000259" key="9">
    <source>
        <dbReference type="PROSITE" id="PS50112"/>
    </source>
</evidence>
<accession>A0ABS5JU28</accession>
<feature type="modified residue" description="4-aspartylphosphate" evidence="5">
    <location>
        <position position="863"/>
    </location>
</feature>
<feature type="transmembrane region" description="Helical" evidence="6">
    <location>
        <begin position="272"/>
        <end position="293"/>
    </location>
</feature>
<dbReference type="EMBL" id="JAGUCO010000004">
    <property type="protein sequence ID" value="MBS2098392.1"/>
    <property type="molecule type" value="Genomic_DNA"/>
</dbReference>
<evidence type="ECO:0000259" key="7">
    <source>
        <dbReference type="PROSITE" id="PS50109"/>
    </source>
</evidence>
<dbReference type="Pfam" id="PF00989">
    <property type="entry name" value="PAS"/>
    <property type="match status" value="1"/>
</dbReference>
<dbReference type="InterPro" id="IPR003661">
    <property type="entry name" value="HisK_dim/P_dom"/>
</dbReference>
<feature type="modified residue" description="4-aspartylphosphate" evidence="5">
    <location>
        <position position="732"/>
    </location>
</feature>
<comment type="caution">
    <text evidence="10">The sequence shown here is derived from an EMBL/GenBank/DDBJ whole genome shotgun (WGS) entry which is preliminary data.</text>
</comment>
<dbReference type="InterPro" id="IPR001789">
    <property type="entry name" value="Sig_transdc_resp-reg_receiver"/>
</dbReference>
<evidence type="ECO:0000256" key="2">
    <source>
        <dbReference type="ARBA" id="ARBA00012438"/>
    </source>
</evidence>
<dbReference type="SMART" id="SM00387">
    <property type="entry name" value="HATPase_c"/>
    <property type="match status" value="1"/>
</dbReference>
<reference evidence="10 11" key="1">
    <citation type="journal article" date="2015" name="Int. J. Syst. Evol. Microbiol.">
        <title>Carboxylicivirga linearis sp. nov., isolated from a sea cucumber culture pond.</title>
        <authorList>
            <person name="Wang F.Q."/>
            <person name="Zhou Y.X."/>
            <person name="Lin X.Z."/>
            <person name="Chen G.J."/>
            <person name="Du Z.J."/>
        </authorList>
    </citation>
    <scope>NUCLEOTIDE SEQUENCE [LARGE SCALE GENOMIC DNA]</scope>
    <source>
        <strain evidence="10 11">FB218</strain>
    </source>
</reference>
<evidence type="ECO:0000256" key="5">
    <source>
        <dbReference type="PROSITE-ProRule" id="PRU00169"/>
    </source>
</evidence>
<keyword evidence="11" id="KW-1185">Reference proteome</keyword>
<dbReference type="CDD" id="cd17546">
    <property type="entry name" value="REC_hyHK_CKI1_RcsC-like"/>
    <property type="match status" value="1"/>
</dbReference>
<dbReference type="SUPFAM" id="SSF55874">
    <property type="entry name" value="ATPase domain of HSP90 chaperone/DNA topoisomerase II/histidine kinase"/>
    <property type="match status" value="1"/>
</dbReference>
<dbReference type="RefSeq" id="WP_212215633.1">
    <property type="nucleotide sequence ID" value="NZ_JAGUCO010000004.1"/>
</dbReference>
<dbReference type="Gene3D" id="3.30.450.20">
    <property type="entry name" value="PAS domain"/>
    <property type="match status" value="1"/>
</dbReference>
<dbReference type="Pfam" id="PF02518">
    <property type="entry name" value="HATPase_c"/>
    <property type="match status" value="1"/>
</dbReference>
<dbReference type="InterPro" id="IPR004358">
    <property type="entry name" value="Sig_transdc_His_kin-like_C"/>
</dbReference>
<dbReference type="Proteomes" id="UP000708576">
    <property type="component" value="Unassembled WGS sequence"/>
</dbReference>
<dbReference type="SMART" id="SM00388">
    <property type="entry name" value="HisKA"/>
    <property type="match status" value="1"/>
</dbReference>
<dbReference type="CDD" id="cd00082">
    <property type="entry name" value="HisKA"/>
    <property type="match status" value="1"/>
</dbReference>
<dbReference type="NCBIfam" id="TIGR00229">
    <property type="entry name" value="sensory_box"/>
    <property type="match status" value="1"/>
</dbReference>
<dbReference type="SUPFAM" id="SSF47384">
    <property type="entry name" value="Homodimeric domain of signal transducing histidine kinase"/>
    <property type="match status" value="1"/>
</dbReference>
<feature type="domain" description="Response regulatory" evidence="8">
    <location>
        <begin position="682"/>
        <end position="798"/>
    </location>
</feature>
<dbReference type="Pfam" id="PF00512">
    <property type="entry name" value="HisKA"/>
    <property type="match status" value="1"/>
</dbReference>
<feature type="domain" description="Response regulatory" evidence="8">
    <location>
        <begin position="814"/>
        <end position="928"/>
    </location>
</feature>
<dbReference type="InterPro" id="IPR000014">
    <property type="entry name" value="PAS"/>
</dbReference>
<dbReference type="Gene3D" id="1.10.287.130">
    <property type="match status" value="1"/>
</dbReference>
<dbReference type="InterPro" id="IPR035965">
    <property type="entry name" value="PAS-like_dom_sf"/>
</dbReference>
<keyword evidence="6" id="KW-0812">Transmembrane</keyword>
<feature type="domain" description="Histidine kinase" evidence="7">
    <location>
        <begin position="435"/>
        <end position="663"/>
    </location>
</feature>
<feature type="domain" description="PAS" evidence="9">
    <location>
        <begin position="306"/>
        <end position="347"/>
    </location>
</feature>
<dbReference type="Pfam" id="PF00072">
    <property type="entry name" value="Response_reg"/>
    <property type="match status" value="1"/>
</dbReference>